<name>A0A3S4XR73_9PAST</name>
<dbReference type="AlphaFoldDB" id="A0A3S4XR73"/>
<proteinExistence type="predicted"/>
<dbReference type="Proteomes" id="UP000278733">
    <property type="component" value="Chromosome"/>
</dbReference>
<evidence type="ECO:0000313" key="1">
    <source>
        <dbReference type="EMBL" id="VEH64944.1"/>
    </source>
</evidence>
<sequence length="39" mass="4698">MFSVWAVAFLLYAVLSWFQHQQKEALNLQLKQFEQQKVV</sequence>
<dbReference type="EMBL" id="LR134405">
    <property type="protein sequence ID" value="VEH64944.1"/>
    <property type="molecule type" value="Genomic_DNA"/>
</dbReference>
<accession>A0A3S4XR73</accession>
<dbReference type="KEGG" id="rpne:NCTC8284_00066"/>
<evidence type="ECO:0000313" key="2">
    <source>
        <dbReference type="Proteomes" id="UP000278733"/>
    </source>
</evidence>
<gene>
    <name evidence="1" type="ORF">NCTC8284_00066</name>
</gene>
<protein>
    <submittedName>
        <fullName evidence="1">Uncharacterized protein</fullName>
    </submittedName>
</protein>
<organism evidence="1 2">
    <name type="scientific">Rodentibacter pneumotropicus</name>
    <dbReference type="NCBI Taxonomy" id="758"/>
    <lineage>
        <taxon>Bacteria</taxon>
        <taxon>Pseudomonadati</taxon>
        <taxon>Pseudomonadota</taxon>
        <taxon>Gammaproteobacteria</taxon>
        <taxon>Pasteurellales</taxon>
        <taxon>Pasteurellaceae</taxon>
        <taxon>Rodentibacter</taxon>
    </lineage>
</organism>
<reference evidence="1 2" key="1">
    <citation type="submission" date="2018-12" db="EMBL/GenBank/DDBJ databases">
        <authorList>
            <consortium name="Pathogen Informatics"/>
        </authorList>
    </citation>
    <scope>NUCLEOTIDE SEQUENCE [LARGE SCALE GENOMIC DNA]</scope>
    <source>
        <strain evidence="1 2">NCTC8284</strain>
    </source>
</reference>